<evidence type="ECO:0000259" key="1">
    <source>
        <dbReference type="Pfam" id="PF01636"/>
    </source>
</evidence>
<comment type="caution">
    <text evidence="2">The sequence shown here is derived from an EMBL/GenBank/DDBJ whole genome shotgun (WGS) entry which is preliminary data.</text>
</comment>
<dbReference type="EMBL" id="VFLP01000124">
    <property type="protein sequence ID" value="TRX87765.1"/>
    <property type="molecule type" value="Genomic_DNA"/>
</dbReference>
<reference evidence="3" key="1">
    <citation type="submission" date="2019-06" db="EMBL/GenBank/DDBJ databases">
        <title>Draft genome sequence of the griseofulvin-producing fungus Xylaria cubensis strain G536.</title>
        <authorList>
            <person name="Mead M.E."/>
            <person name="Raja H.A."/>
            <person name="Steenwyk J.L."/>
            <person name="Knowles S.L."/>
            <person name="Oberlies N.H."/>
            <person name="Rokas A."/>
        </authorList>
    </citation>
    <scope>NUCLEOTIDE SEQUENCE [LARGE SCALE GENOMIC DNA]</scope>
    <source>
        <strain evidence="3">G536</strain>
    </source>
</reference>
<keyword evidence="3" id="KW-1185">Reference proteome</keyword>
<feature type="domain" description="Aminoglycoside phosphotransferase" evidence="1">
    <location>
        <begin position="187"/>
        <end position="249"/>
    </location>
</feature>
<dbReference type="Proteomes" id="UP000319160">
    <property type="component" value="Unassembled WGS sequence"/>
</dbReference>
<dbReference type="InterPro" id="IPR002575">
    <property type="entry name" value="Aminoglycoside_PTrfase"/>
</dbReference>
<dbReference type="InterPro" id="IPR051678">
    <property type="entry name" value="AGP_Transferase"/>
</dbReference>
<accession>A0A553HII1</accession>
<dbReference type="STRING" id="2512241.A0A553HII1"/>
<dbReference type="Pfam" id="PF01636">
    <property type="entry name" value="APH"/>
    <property type="match status" value="1"/>
</dbReference>
<dbReference type="InterPro" id="IPR011009">
    <property type="entry name" value="Kinase-like_dom_sf"/>
</dbReference>
<gene>
    <name evidence="2" type="ORF">FHL15_011340</name>
</gene>
<proteinExistence type="predicted"/>
<dbReference type="OrthoDB" id="4177236at2759"/>
<evidence type="ECO:0000313" key="2">
    <source>
        <dbReference type="EMBL" id="TRX87765.1"/>
    </source>
</evidence>
<organism evidence="2 3">
    <name type="scientific">Xylaria flabelliformis</name>
    <dbReference type="NCBI Taxonomy" id="2512241"/>
    <lineage>
        <taxon>Eukaryota</taxon>
        <taxon>Fungi</taxon>
        <taxon>Dikarya</taxon>
        <taxon>Ascomycota</taxon>
        <taxon>Pezizomycotina</taxon>
        <taxon>Sordariomycetes</taxon>
        <taxon>Xylariomycetidae</taxon>
        <taxon>Xylariales</taxon>
        <taxon>Xylariaceae</taxon>
        <taxon>Xylaria</taxon>
    </lineage>
</organism>
<dbReference type="AlphaFoldDB" id="A0A553HII1"/>
<evidence type="ECO:0000313" key="3">
    <source>
        <dbReference type="Proteomes" id="UP000319160"/>
    </source>
</evidence>
<protein>
    <recommendedName>
        <fullName evidence="1">Aminoglycoside phosphotransferase domain-containing protein</fullName>
    </recommendedName>
</protein>
<dbReference type="Gene3D" id="3.90.1200.10">
    <property type="match status" value="1"/>
</dbReference>
<dbReference type="SUPFAM" id="SSF56112">
    <property type="entry name" value="Protein kinase-like (PK-like)"/>
    <property type="match status" value="1"/>
</dbReference>
<name>A0A553HII1_9PEZI</name>
<dbReference type="PANTHER" id="PTHR21310">
    <property type="entry name" value="AMINOGLYCOSIDE PHOSPHOTRANSFERASE-RELATED-RELATED"/>
    <property type="match status" value="1"/>
</dbReference>
<dbReference type="PANTHER" id="PTHR21310:SF39">
    <property type="entry name" value="AMINOGLYCOSIDE PHOSPHOTRANSFERASE DOMAIN-CONTAINING PROTEIN"/>
    <property type="match status" value="1"/>
</dbReference>
<sequence>MMTPCGYEPDPVDDYSDAQLSKHMSRIFDKKILEQGQNSRLTDLSAAYMSKRYFSYEELHDTILAIELARSINVRTPRVRRTVQVEDFYECIFDRVQGVNLMDAWIGLGWISTIRLAFQLRWMIRNMRSHRSPTAGSLGTGIVRTFWMEDMYGIPLRVSSYTIMSLVNFWYNVGSFTKESKKTKEQHQTTCEGPLKLSQPLVFTHHDLAPRNLMIDSAGDLNIVDWDFAGWYPPFFEHAGMYNFWPQQSWGWTGVLRWKLFTWIATGFYSKEKHVLSNGQRKSIRFPAARRFNIQAGVTPATEPVEE</sequence>